<dbReference type="InterPro" id="IPR053196">
    <property type="entry name" value="Lipoprotein_YbaY-like"/>
</dbReference>
<reference evidence="3" key="1">
    <citation type="journal article" date="2019" name="Int. J. Syst. Evol. Microbiol.">
        <title>The Global Catalogue of Microorganisms (GCM) 10K type strain sequencing project: providing services to taxonomists for standard genome sequencing and annotation.</title>
        <authorList>
            <consortium name="The Broad Institute Genomics Platform"/>
            <consortium name="The Broad Institute Genome Sequencing Center for Infectious Disease"/>
            <person name="Wu L."/>
            <person name="Ma J."/>
        </authorList>
    </citation>
    <scope>NUCLEOTIDE SEQUENCE [LARGE SCALE GENOMIC DNA]</scope>
    <source>
        <strain evidence="3">CGMCC 1.15339</strain>
    </source>
</reference>
<gene>
    <name evidence="2" type="primary">ybaY</name>
    <name evidence="2" type="ORF">GCM10011607_05110</name>
</gene>
<proteinExistence type="predicted"/>
<dbReference type="RefSeq" id="WP_188736631.1">
    <property type="nucleotide sequence ID" value="NZ_BMII01000003.1"/>
</dbReference>
<dbReference type="InterPro" id="IPR039366">
    <property type="entry name" value="Pilotin"/>
</dbReference>
<dbReference type="Pfam" id="PF09619">
    <property type="entry name" value="YscW"/>
    <property type="match status" value="1"/>
</dbReference>
<organism evidence="2 3">
    <name type="scientific">Shewanella inventionis</name>
    <dbReference type="NCBI Taxonomy" id="1738770"/>
    <lineage>
        <taxon>Bacteria</taxon>
        <taxon>Pseudomonadati</taxon>
        <taxon>Pseudomonadota</taxon>
        <taxon>Gammaproteobacteria</taxon>
        <taxon>Alteromonadales</taxon>
        <taxon>Shewanellaceae</taxon>
        <taxon>Shewanella</taxon>
    </lineage>
</organism>
<accession>A0ABQ1IPH2</accession>
<feature type="signal peptide" evidence="1">
    <location>
        <begin position="1"/>
        <end position="22"/>
    </location>
</feature>
<sequence length="133" mass="14865">MCKLTQWFKLCVFILISVVLSACVTVEPPKPVVVNGYAGYLEKIALTKGCKINISIIDFNRPGVIISQKNFDVAKTPVPFKFILPAEVISNAVDYGVVAMITYQGKAIFQTYDRYHVINNGKYSAEVLMKRVK</sequence>
<name>A0ABQ1IPH2_9GAMM</name>
<evidence type="ECO:0000313" key="3">
    <source>
        <dbReference type="Proteomes" id="UP000617555"/>
    </source>
</evidence>
<dbReference type="PROSITE" id="PS51257">
    <property type="entry name" value="PROKAR_LIPOPROTEIN"/>
    <property type="match status" value="1"/>
</dbReference>
<dbReference type="Proteomes" id="UP000617555">
    <property type="component" value="Unassembled WGS sequence"/>
</dbReference>
<keyword evidence="3" id="KW-1185">Reference proteome</keyword>
<keyword evidence="1" id="KW-0732">Signal</keyword>
<comment type="caution">
    <text evidence="2">The sequence shown here is derived from an EMBL/GenBank/DDBJ whole genome shotgun (WGS) entry which is preliminary data.</text>
</comment>
<dbReference type="PANTHER" id="PTHR38013">
    <property type="entry name" value="GLYCOPROTEIN/POLYSACCHARIDE METABOLISM"/>
    <property type="match status" value="1"/>
</dbReference>
<protein>
    <submittedName>
        <fullName evidence="2">Chaperone for general secretion pathway YbaY</fullName>
    </submittedName>
</protein>
<feature type="chain" id="PRO_5047010933" evidence="1">
    <location>
        <begin position="23"/>
        <end position="133"/>
    </location>
</feature>
<evidence type="ECO:0000256" key="1">
    <source>
        <dbReference type="SAM" id="SignalP"/>
    </source>
</evidence>
<dbReference type="EMBL" id="BMII01000003">
    <property type="protein sequence ID" value="GGB47829.1"/>
    <property type="molecule type" value="Genomic_DNA"/>
</dbReference>
<dbReference type="PANTHER" id="PTHR38013:SF1">
    <property type="entry name" value="GLYCOPROTEIN_POLYSACCHARIDE METABOLISM"/>
    <property type="match status" value="1"/>
</dbReference>
<evidence type="ECO:0000313" key="2">
    <source>
        <dbReference type="EMBL" id="GGB47829.1"/>
    </source>
</evidence>